<name>A0A1I3THH6_9RHOB</name>
<dbReference type="STRING" id="588602.SAMN04487991_2682"/>
<gene>
    <name evidence="1" type="ORF">SAMN04487991_2682</name>
</gene>
<reference evidence="2" key="1">
    <citation type="submission" date="2016-10" db="EMBL/GenBank/DDBJ databases">
        <authorList>
            <person name="Varghese N."/>
            <person name="Submissions S."/>
        </authorList>
    </citation>
    <scope>NUCLEOTIDE SEQUENCE [LARGE SCALE GENOMIC DNA]</scope>
    <source>
        <strain evidence="2">DSM 26471</strain>
    </source>
</reference>
<dbReference type="EMBL" id="FORH01000005">
    <property type="protein sequence ID" value="SFJ69066.1"/>
    <property type="molecule type" value="Genomic_DNA"/>
</dbReference>
<evidence type="ECO:0000313" key="2">
    <source>
        <dbReference type="Proteomes" id="UP000199630"/>
    </source>
</evidence>
<keyword evidence="2" id="KW-1185">Reference proteome</keyword>
<dbReference type="Proteomes" id="UP000199630">
    <property type="component" value="Unassembled WGS sequence"/>
</dbReference>
<proteinExistence type="predicted"/>
<sequence>MGSVFRAVPSDEPRSRLADFVSTTEVPSGCHVNAGYIWDVEKNVILPSNEFHTICGTSLLVSVDFMRGRGPVMNGQDEAFISDLGSHITVVHRAVREDLPFRPIPFAGAVYRMGSTNSDSKFGAASTSGSQVPPPKKERKLKLFERRIRHAQKDLFARLALEKSQRDIPYQKFQTEFLGQNSIPEIEMICDSQNRLPLRFPNGPVADFPHDN</sequence>
<dbReference type="AlphaFoldDB" id="A0A1I3THH6"/>
<organism evidence="1 2">
    <name type="scientific">Celeribacter neptunius</name>
    <dbReference type="NCBI Taxonomy" id="588602"/>
    <lineage>
        <taxon>Bacteria</taxon>
        <taxon>Pseudomonadati</taxon>
        <taxon>Pseudomonadota</taxon>
        <taxon>Alphaproteobacteria</taxon>
        <taxon>Rhodobacterales</taxon>
        <taxon>Roseobacteraceae</taxon>
        <taxon>Celeribacter</taxon>
    </lineage>
</organism>
<protein>
    <submittedName>
        <fullName evidence="1">Uncharacterized protein</fullName>
    </submittedName>
</protein>
<evidence type="ECO:0000313" key="1">
    <source>
        <dbReference type="EMBL" id="SFJ69066.1"/>
    </source>
</evidence>
<accession>A0A1I3THH6</accession>